<dbReference type="GO" id="GO:0005829">
    <property type="term" value="C:cytosol"/>
    <property type="evidence" value="ECO:0007669"/>
    <property type="project" value="TreeGrafter"/>
</dbReference>
<dbReference type="InterPro" id="IPR005814">
    <property type="entry name" value="Aminotrans_3"/>
</dbReference>
<gene>
    <name evidence="2" type="ORF">B2A_10672</name>
</gene>
<dbReference type="PANTHER" id="PTHR43094">
    <property type="entry name" value="AMINOTRANSFERASE"/>
    <property type="match status" value="1"/>
</dbReference>
<dbReference type="EMBL" id="AUZZ01007685">
    <property type="protein sequence ID" value="EQD41432.1"/>
    <property type="molecule type" value="Genomic_DNA"/>
</dbReference>
<proteinExistence type="inferred from homology"/>
<organism evidence="2">
    <name type="scientific">mine drainage metagenome</name>
    <dbReference type="NCBI Taxonomy" id="410659"/>
    <lineage>
        <taxon>unclassified sequences</taxon>
        <taxon>metagenomes</taxon>
        <taxon>ecological metagenomes</taxon>
    </lineage>
</organism>
<keyword evidence="2" id="KW-0808">Transferase</keyword>
<dbReference type="SUPFAM" id="SSF53383">
    <property type="entry name" value="PLP-dependent transferases"/>
    <property type="match status" value="1"/>
</dbReference>
<reference evidence="2" key="1">
    <citation type="submission" date="2013-08" db="EMBL/GenBank/DDBJ databases">
        <authorList>
            <person name="Mendez C."/>
            <person name="Richter M."/>
            <person name="Ferrer M."/>
            <person name="Sanchez J."/>
        </authorList>
    </citation>
    <scope>NUCLEOTIDE SEQUENCE</scope>
</reference>
<dbReference type="InterPro" id="IPR015424">
    <property type="entry name" value="PyrdxlP-dep_Trfase"/>
</dbReference>
<evidence type="ECO:0000256" key="1">
    <source>
        <dbReference type="ARBA" id="ARBA00008954"/>
    </source>
</evidence>
<dbReference type="AlphaFoldDB" id="T0ZBG9"/>
<keyword evidence="2" id="KW-0032">Aminotransferase</keyword>
<comment type="caution">
    <text evidence="2">The sequence shown here is derived from an EMBL/GenBank/DDBJ whole genome shotgun (WGS) entry which is preliminary data.</text>
</comment>
<dbReference type="GO" id="GO:0008483">
    <property type="term" value="F:transaminase activity"/>
    <property type="evidence" value="ECO:0007669"/>
    <property type="project" value="UniProtKB-KW"/>
</dbReference>
<comment type="similarity">
    <text evidence="1">Belongs to the class-III pyridoxal-phosphate-dependent aminotransferase family.</text>
</comment>
<dbReference type="InterPro" id="IPR015422">
    <property type="entry name" value="PyrdxlP-dep_Trfase_small"/>
</dbReference>
<dbReference type="Gene3D" id="3.90.1150.10">
    <property type="entry name" value="Aspartate Aminotransferase, domain 1"/>
    <property type="match status" value="1"/>
</dbReference>
<accession>T0ZBG9</accession>
<name>T0ZBG9_9ZZZZ</name>
<dbReference type="Pfam" id="PF00202">
    <property type="entry name" value="Aminotran_3"/>
    <property type="match status" value="1"/>
</dbReference>
<sequence length="108" mass="11737">EPVLERNRTLAAYLTARLAPLADHPHVAEVRQTGLIAAVEVVADKATRTPFPAHERRGLRARLDALARGVVLRPLGEVIYTMPPYCTTLEEIDLIVDAIASGVSVACR</sequence>
<reference evidence="2" key="2">
    <citation type="journal article" date="2014" name="ISME J.">
        <title>Microbial stratification in low pH oxic and suboxic macroscopic growths along an acid mine drainage.</title>
        <authorList>
            <person name="Mendez-Garcia C."/>
            <person name="Mesa V."/>
            <person name="Sprenger R.R."/>
            <person name="Richter M."/>
            <person name="Diez M.S."/>
            <person name="Solano J."/>
            <person name="Bargiela R."/>
            <person name="Golyshina O.V."/>
            <person name="Manteca A."/>
            <person name="Ramos J.L."/>
            <person name="Gallego J.R."/>
            <person name="Llorente I."/>
            <person name="Martins Dos Santos V.A."/>
            <person name="Jensen O.N."/>
            <person name="Pelaez A.I."/>
            <person name="Sanchez J."/>
            <person name="Ferrer M."/>
        </authorList>
    </citation>
    <scope>NUCLEOTIDE SEQUENCE</scope>
</reference>
<dbReference type="GO" id="GO:0030170">
    <property type="term" value="F:pyridoxal phosphate binding"/>
    <property type="evidence" value="ECO:0007669"/>
    <property type="project" value="InterPro"/>
</dbReference>
<evidence type="ECO:0000313" key="2">
    <source>
        <dbReference type="EMBL" id="EQD41432.1"/>
    </source>
</evidence>
<dbReference type="PANTHER" id="PTHR43094:SF1">
    <property type="entry name" value="AMINOTRANSFERASE CLASS-III"/>
    <property type="match status" value="1"/>
</dbReference>
<feature type="non-terminal residue" evidence="2">
    <location>
        <position position="1"/>
    </location>
</feature>
<protein>
    <submittedName>
        <fullName evidence="2">Adenosylmethionine-8-amino-7-oxononanoate aminotransferase</fullName>
    </submittedName>
</protein>